<dbReference type="PROSITE" id="PS51195">
    <property type="entry name" value="Q_MOTIF"/>
    <property type="match status" value="1"/>
</dbReference>
<organism evidence="10 11">
    <name type="scientific">Dimorphilus gyrociliatus</name>
    <dbReference type="NCBI Taxonomy" id="2664684"/>
    <lineage>
        <taxon>Eukaryota</taxon>
        <taxon>Metazoa</taxon>
        <taxon>Spiralia</taxon>
        <taxon>Lophotrochozoa</taxon>
        <taxon>Annelida</taxon>
        <taxon>Polychaeta</taxon>
        <taxon>Polychaeta incertae sedis</taxon>
        <taxon>Dinophilidae</taxon>
        <taxon>Dimorphilus</taxon>
    </lineage>
</organism>
<feature type="domain" description="Helicase C-terminal" evidence="8">
    <location>
        <begin position="359"/>
        <end position="509"/>
    </location>
</feature>
<dbReference type="InterPro" id="IPR014001">
    <property type="entry name" value="Helicase_ATP-bd"/>
</dbReference>
<dbReference type="InterPro" id="IPR001650">
    <property type="entry name" value="Helicase_C-like"/>
</dbReference>
<dbReference type="InterPro" id="IPR050079">
    <property type="entry name" value="DEAD_box_RNA_helicase"/>
</dbReference>
<gene>
    <name evidence="10" type="ORF">DGYR_LOCUS10309</name>
</gene>
<dbReference type="AlphaFoldDB" id="A0A7I8W1U4"/>
<dbReference type="EMBL" id="CAJFCJ010000017">
    <property type="protein sequence ID" value="CAD5122507.1"/>
    <property type="molecule type" value="Genomic_DNA"/>
</dbReference>
<keyword evidence="4" id="KW-0347">Helicase</keyword>
<feature type="domain" description="DEAD-box RNA helicase Q" evidence="9">
    <location>
        <begin position="108"/>
        <end position="136"/>
    </location>
</feature>
<dbReference type="GO" id="GO:0005829">
    <property type="term" value="C:cytosol"/>
    <property type="evidence" value="ECO:0007669"/>
    <property type="project" value="TreeGrafter"/>
</dbReference>
<keyword evidence="5" id="KW-0067">ATP-binding</keyword>
<dbReference type="SMART" id="SM00490">
    <property type="entry name" value="HELICc"/>
    <property type="match status" value="1"/>
</dbReference>
<evidence type="ECO:0000313" key="11">
    <source>
        <dbReference type="Proteomes" id="UP000549394"/>
    </source>
</evidence>
<dbReference type="GO" id="GO:0016787">
    <property type="term" value="F:hydrolase activity"/>
    <property type="evidence" value="ECO:0007669"/>
    <property type="project" value="UniProtKB-KW"/>
</dbReference>
<evidence type="ECO:0000313" key="10">
    <source>
        <dbReference type="EMBL" id="CAD5122507.1"/>
    </source>
</evidence>
<protein>
    <recommendedName>
        <fullName evidence="1">RNA helicase</fullName>
        <ecNumber evidence="1">3.6.4.13</ecNumber>
    </recommendedName>
</protein>
<feature type="short sequence motif" description="Q motif" evidence="6">
    <location>
        <begin position="108"/>
        <end position="136"/>
    </location>
</feature>
<dbReference type="PROSITE" id="PS51192">
    <property type="entry name" value="HELICASE_ATP_BIND_1"/>
    <property type="match status" value="1"/>
</dbReference>
<dbReference type="InterPro" id="IPR027417">
    <property type="entry name" value="P-loop_NTPase"/>
</dbReference>
<dbReference type="OrthoDB" id="10256233at2759"/>
<dbReference type="GO" id="GO:0003676">
    <property type="term" value="F:nucleic acid binding"/>
    <property type="evidence" value="ECO:0007669"/>
    <property type="project" value="InterPro"/>
</dbReference>
<evidence type="ECO:0000259" key="8">
    <source>
        <dbReference type="PROSITE" id="PS51194"/>
    </source>
</evidence>
<feature type="domain" description="Helicase ATP-binding" evidence="7">
    <location>
        <begin position="139"/>
        <end position="329"/>
    </location>
</feature>
<dbReference type="Pfam" id="PF00270">
    <property type="entry name" value="DEAD"/>
    <property type="match status" value="1"/>
</dbReference>
<dbReference type="GO" id="GO:0005524">
    <property type="term" value="F:ATP binding"/>
    <property type="evidence" value="ECO:0007669"/>
    <property type="project" value="UniProtKB-KW"/>
</dbReference>
<sequence length="520" mass="59387">MFRIFTHRTLVTNTTLPRITVPVKMQYKLQKSQQKQDVKRYREHETNHPKGQPIITCKRKQFNHYYGTRYRPLSIKCLASAGWKHKKSSSDHFTLNPFSSNPSFNNDRTFTDLEILPDLVETLKDMNIKDPTAVQAKIIPYFLNGKNVLCSAETGSGKTLAYLIPIVQNLLYSQYQKSGETIPNQPSAVILVPNRELAEQVYNVACDLCKHSDIRPHYFVGGRSTKRFINNPELKKMDILISTPGSLSKLLTNKIYNTDMVKYVIIDECDTMMDDSFMHLTSRVLRKLNVESSLHDGLELGTQIGLFSATIPKDVISTLRGLVDLESLERIQTPAVHKLMPHISQKFERVKSSEKDGLLLKRLHHNVLKSTATMVFCNTSSTSSYLSYLLAENNIAHEMVNGKMPQRVREGRYNRFQMGEVEVLIGTDILSRGLDTCRTQHVINYNFPSFLSDYIHRAGRVGRIQSQGTGFVLNYISNIWEVDLVWKIELAARKVGILDNVDANIRKQLNKINTKESSFI</sequence>
<evidence type="ECO:0000256" key="6">
    <source>
        <dbReference type="PROSITE-ProRule" id="PRU00552"/>
    </source>
</evidence>
<dbReference type="Pfam" id="PF00271">
    <property type="entry name" value="Helicase_C"/>
    <property type="match status" value="1"/>
</dbReference>
<comment type="caution">
    <text evidence="10">The sequence shown here is derived from an EMBL/GenBank/DDBJ whole genome shotgun (WGS) entry which is preliminary data.</text>
</comment>
<dbReference type="PANTHER" id="PTHR47959:SF13">
    <property type="entry name" value="ATP-DEPENDENT RNA HELICASE RHLE"/>
    <property type="match status" value="1"/>
</dbReference>
<evidence type="ECO:0000256" key="4">
    <source>
        <dbReference type="ARBA" id="ARBA00022806"/>
    </source>
</evidence>
<evidence type="ECO:0000259" key="9">
    <source>
        <dbReference type="PROSITE" id="PS51195"/>
    </source>
</evidence>
<evidence type="ECO:0000256" key="2">
    <source>
        <dbReference type="ARBA" id="ARBA00022741"/>
    </source>
</evidence>
<keyword evidence="2" id="KW-0547">Nucleotide-binding</keyword>
<dbReference type="CDD" id="cd18787">
    <property type="entry name" value="SF2_C_DEAD"/>
    <property type="match status" value="1"/>
</dbReference>
<accession>A0A7I8W1U4</accession>
<dbReference type="GO" id="GO:0003724">
    <property type="term" value="F:RNA helicase activity"/>
    <property type="evidence" value="ECO:0007669"/>
    <property type="project" value="UniProtKB-EC"/>
</dbReference>
<keyword evidence="11" id="KW-1185">Reference proteome</keyword>
<dbReference type="InterPro" id="IPR014014">
    <property type="entry name" value="RNA_helicase_DEAD_Q_motif"/>
</dbReference>
<dbReference type="InterPro" id="IPR011545">
    <property type="entry name" value="DEAD/DEAH_box_helicase_dom"/>
</dbReference>
<name>A0A7I8W1U4_9ANNE</name>
<proteinExistence type="predicted"/>
<reference evidence="10 11" key="1">
    <citation type="submission" date="2020-08" db="EMBL/GenBank/DDBJ databases">
        <authorList>
            <person name="Hejnol A."/>
        </authorList>
    </citation>
    <scope>NUCLEOTIDE SEQUENCE [LARGE SCALE GENOMIC DNA]</scope>
</reference>
<dbReference type="SUPFAM" id="SSF52540">
    <property type="entry name" value="P-loop containing nucleoside triphosphate hydrolases"/>
    <property type="match status" value="1"/>
</dbReference>
<evidence type="ECO:0000256" key="1">
    <source>
        <dbReference type="ARBA" id="ARBA00012552"/>
    </source>
</evidence>
<dbReference type="PROSITE" id="PS51194">
    <property type="entry name" value="HELICASE_CTER"/>
    <property type="match status" value="1"/>
</dbReference>
<dbReference type="Proteomes" id="UP000549394">
    <property type="component" value="Unassembled WGS sequence"/>
</dbReference>
<dbReference type="Gene3D" id="3.40.50.300">
    <property type="entry name" value="P-loop containing nucleotide triphosphate hydrolases"/>
    <property type="match status" value="2"/>
</dbReference>
<dbReference type="PANTHER" id="PTHR47959">
    <property type="entry name" value="ATP-DEPENDENT RNA HELICASE RHLE-RELATED"/>
    <property type="match status" value="1"/>
</dbReference>
<keyword evidence="3" id="KW-0378">Hydrolase</keyword>
<evidence type="ECO:0000256" key="5">
    <source>
        <dbReference type="ARBA" id="ARBA00022840"/>
    </source>
</evidence>
<evidence type="ECO:0000256" key="3">
    <source>
        <dbReference type="ARBA" id="ARBA00022801"/>
    </source>
</evidence>
<dbReference type="SMART" id="SM00487">
    <property type="entry name" value="DEXDc"/>
    <property type="match status" value="1"/>
</dbReference>
<dbReference type="EC" id="3.6.4.13" evidence="1"/>
<evidence type="ECO:0000259" key="7">
    <source>
        <dbReference type="PROSITE" id="PS51192"/>
    </source>
</evidence>